<sequence length="118" mass="13348">MFEITGTIKKIFDEQTFGSGFNKREFVLTIESGRFPQDIKFECVKDKVSLLASLNPGDKAKVFFDLRGREWKENYYVNLNAWKIERLDGASEAAPPEDDGAPLPEEPGETIKGDDVPF</sequence>
<dbReference type="AlphaFoldDB" id="A0A178IF43"/>
<proteinExistence type="predicted"/>
<dbReference type="Proteomes" id="UP000078486">
    <property type="component" value="Unassembled WGS sequence"/>
</dbReference>
<keyword evidence="3" id="KW-1185">Reference proteome</keyword>
<dbReference type="InterPro" id="IPR021474">
    <property type="entry name" value="DUF3127"/>
</dbReference>
<organism evidence="2 3">
    <name type="scientific">Termitidicoccus mucosus</name>
    <dbReference type="NCBI Taxonomy" id="1184151"/>
    <lineage>
        <taxon>Bacteria</taxon>
        <taxon>Pseudomonadati</taxon>
        <taxon>Verrucomicrobiota</taxon>
        <taxon>Opitutia</taxon>
        <taxon>Opitutales</taxon>
        <taxon>Opitutaceae</taxon>
        <taxon>Termitidicoccus</taxon>
    </lineage>
</organism>
<dbReference type="RefSeq" id="WP_068771959.1">
    <property type="nucleotide sequence ID" value="NZ_CP109796.1"/>
</dbReference>
<feature type="region of interest" description="Disordered" evidence="1">
    <location>
        <begin position="90"/>
        <end position="118"/>
    </location>
</feature>
<dbReference type="STRING" id="1184151.AW736_19535"/>
<name>A0A178IF43_9BACT</name>
<evidence type="ECO:0000313" key="3">
    <source>
        <dbReference type="Proteomes" id="UP000078486"/>
    </source>
</evidence>
<gene>
    <name evidence="2" type="ORF">AW736_19535</name>
</gene>
<dbReference type="EMBL" id="LRRQ01000137">
    <property type="protein sequence ID" value="OAM88358.1"/>
    <property type="molecule type" value="Genomic_DNA"/>
</dbReference>
<evidence type="ECO:0000256" key="1">
    <source>
        <dbReference type="SAM" id="MobiDB-lite"/>
    </source>
</evidence>
<accession>A0A178IF43</accession>
<evidence type="ECO:0000313" key="2">
    <source>
        <dbReference type="EMBL" id="OAM88358.1"/>
    </source>
</evidence>
<protein>
    <recommendedName>
        <fullName evidence="4">DUF3127 domain-containing protein</fullName>
    </recommendedName>
</protein>
<dbReference type="OrthoDB" id="9794303at2"/>
<dbReference type="Pfam" id="PF11325">
    <property type="entry name" value="DUF3127"/>
    <property type="match status" value="1"/>
</dbReference>
<evidence type="ECO:0008006" key="4">
    <source>
        <dbReference type="Google" id="ProtNLM"/>
    </source>
</evidence>
<feature type="compositionally biased region" description="Basic and acidic residues" evidence="1">
    <location>
        <begin position="109"/>
        <end position="118"/>
    </location>
</feature>
<comment type="caution">
    <text evidence="2">The sequence shown here is derived from an EMBL/GenBank/DDBJ whole genome shotgun (WGS) entry which is preliminary data.</text>
</comment>
<reference evidence="2 3" key="1">
    <citation type="submission" date="2016-01" db="EMBL/GenBank/DDBJ databases">
        <title>High potential of lignocellulose degradation of a new Verrucomicrobia species.</title>
        <authorList>
            <person name="Wang Y."/>
            <person name="Shi Y."/>
            <person name="Qiu Z."/>
            <person name="Liu S."/>
            <person name="Yang H."/>
        </authorList>
    </citation>
    <scope>NUCLEOTIDE SEQUENCE [LARGE SCALE GENOMIC DNA]</scope>
    <source>
        <strain evidence="2 3">TSB47</strain>
    </source>
</reference>